<dbReference type="AlphaFoldDB" id="X0UIE9"/>
<name>X0UIE9_9ZZZZ</name>
<reference evidence="2" key="1">
    <citation type="journal article" date="2014" name="Front. Microbiol.">
        <title>High frequency of phylogenetically diverse reductive dehalogenase-homologous genes in deep subseafloor sedimentary metagenomes.</title>
        <authorList>
            <person name="Kawai M."/>
            <person name="Futagami T."/>
            <person name="Toyoda A."/>
            <person name="Takaki Y."/>
            <person name="Nishi S."/>
            <person name="Hori S."/>
            <person name="Arai W."/>
            <person name="Tsubouchi T."/>
            <person name="Morono Y."/>
            <person name="Uchiyama I."/>
            <person name="Ito T."/>
            <person name="Fujiyama A."/>
            <person name="Inagaki F."/>
            <person name="Takami H."/>
        </authorList>
    </citation>
    <scope>NUCLEOTIDE SEQUENCE</scope>
    <source>
        <strain evidence="2">Expedition CK06-06</strain>
    </source>
</reference>
<proteinExistence type="predicted"/>
<protein>
    <submittedName>
        <fullName evidence="2">Uncharacterized protein</fullName>
    </submittedName>
</protein>
<comment type="caution">
    <text evidence="2">The sequence shown here is derived from an EMBL/GenBank/DDBJ whole genome shotgun (WGS) entry which is preliminary data.</text>
</comment>
<gene>
    <name evidence="2" type="ORF">S01H1_29184</name>
</gene>
<dbReference type="EMBL" id="BARS01017880">
    <property type="protein sequence ID" value="GAF88295.1"/>
    <property type="molecule type" value="Genomic_DNA"/>
</dbReference>
<evidence type="ECO:0000313" key="2">
    <source>
        <dbReference type="EMBL" id="GAF88295.1"/>
    </source>
</evidence>
<evidence type="ECO:0000256" key="1">
    <source>
        <dbReference type="SAM" id="MobiDB-lite"/>
    </source>
</evidence>
<organism evidence="2">
    <name type="scientific">marine sediment metagenome</name>
    <dbReference type="NCBI Taxonomy" id="412755"/>
    <lineage>
        <taxon>unclassified sequences</taxon>
        <taxon>metagenomes</taxon>
        <taxon>ecological metagenomes</taxon>
    </lineage>
</organism>
<sequence length="168" mass="18530">MSRVREEPSGEKALDDDKPGRRKRVPFAGVVRKLHVAYKAPGYYYYWQKDTGDNIQRMRQAGYELVDAKTARMEVPEMLTNSDVSARTDLDGALRVHGGVGEGGRDYGMVLMRIPNALHEEDMAALAGKADEIDSAISRQAFQGGKETGLISDSTVYGDISITTKSEE</sequence>
<feature type="region of interest" description="Disordered" evidence="1">
    <location>
        <begin position="1"/>
        <end position="22"/>
    </location>
</feature>
<feature type="compositionally biased region" description="Basic and acidic residues" evidence="1">
    <location>
        <begin position="1"/>
        <end position="19"/>
    </location>
</feature>
<accession>X0UIE9</accession>